<keyword evidence="4" id="KW-1185">Reference proteome</keyword>
<accession>A0ABU7LT17</accession>
<reference evidence="3 4" key="1">
    <citation type="submission" date="2024-01" db="EMBL/GenBank/DDBJ databases">
        <title>Hyphobacterium bacterium isolated from marine sediment.</title>
        <authorList>
            <person name="Zhao S."/>
        </authorList>
    </citation>
    <scope>NUCLEOTIDE SEQUENCE [LARGE SCALE GENOMIC DNA]</scope>
    <source>
        <strain evidence="4">HN65</strain>
    </source>
</reference>
<dbReference type="Proteomes" id="UP001354971">
    <property type="component" value="Unassembled WGS sequence"/>
</dbReference>
<dbReference type="EMBL" id="JAZDRP010000008">
    <property type="protein sequence ID" value="MEE2527044.1"/>
    <property type="molecule type" value="Genomic_DNA"/>
</dbReference>
<feature type="signal peptide" evidence="2">
    <location>
        <begin position="1"/>
        <end position="23"/>
    </location>
</feature>
<evidence type="ECO:0000256" key="2">
    <source>
        <dbReference type="SAM" id="SignalP"/>
    </source>
</evidence>
<dbReference type="RefSeq" id="WP_330199708.1">
    <property type="nucleotide sequence ID" value="NZ_JAZDRP010000008.1"/>
</dbReference>
<keyword evidence="2" id="KW-0732">Signal</keyword>
<evidence type="ECO:0008006" key="5">
    <source>
        <dbReference type="Google" id="ProtNLM"/>
    </source>
</evidence>
<name>A0ABU7LT17_9PROT</name>
<proteinExistence type="predicted"/>
<organism evidence="3 4">
    <name type="scientific">Hyphobacterium lacteum</name>
    <dbReference type="NCBI Taxonomy" id="3116575"/>
    <lineage>
        <taxon>Bacteria</taxon>
        <taxon>Pseudomonadati</taxon>
        <taxon>Pseudomonadota</taxon>
        <taxon>Alphaproteobacteria</taxon>
        <taxon>Maricaulales</taxon>
        <taxon>Maricaulaceae</taxon>
        <taxon>Hyphobacterium</taxon>
    </lineage>
</organism>
<sequence>MSVRVVRWVLAAMVGLLAARAAADMPETAIYETPLTNLVTAIDEIYVDPESGDGLVRFAISPIATPGEGRLILGLEPMGPDAPALIIVVNNSRAVRIPSSQEAVSAEIELPGHVLRRGTNIVTLALEDDETTGWRLDGAHSRLRVSYTMDRELASLGDVEAALAADVPQAGAIFIEDRPNDVMVEAVAAQGIALRMGRVPELVTDPASASIRVTYELDAELSGAEVRFSDNGTPGVILAGRHQQDLESAARLFASRSLRQADTVFTVVDALHAAAIGRENTRVESSQATLREFTEARLPFGDGRGAETAVILTEGDGDRRLAGLSIMARTAIAHETAWIYAWYGSNSHAAPENRHVVFVGTGALADRQLLDGAPVEFRTALRQAADHSGGSGLRLSSAAYASEGVPPSGVATVFTDPDNPTRWIAGFTSPEPAGFNRASEILSRSAHWGALTGRAAIWDEDGVTGYDYSLEGTPTLAQRYGLPDLSLREIALILFVLTMLFILRGIWRRRRVNDKSRGWR</sequence>
<protein>
    <recommendedName>
        <fullName evidence="5">Cyclic di-GMP-binding protein</fullName>
    </recommendedName>
</protein>
<keyword evidence="1" id="KW-1133">Transmembrane helix</keyword>
<comment type="caution">
    <text evidence="3">The sequence shown here is derived from an EMBL/GenBank/DDBJ whole genome shotgun (WGS) entry which is preliminary data.</text>
</comment>
<gene>
    <name evidence="3" type="ORF">V0U79_11755</name>
</gene>
<evidence type="ECO:0000313" key="4">
    <source>
        <dbReference type="Proteomes" id="UP001354971"/>
    </source>
</evidence>
<feature type="transmembrane region" description="Helical" evidence="1">
    <location>
        <begin position="490"/>
        <end position="507"/>
    </location>
</feature>
<evidence type="ECO:0000313" key="3">
    <source>
        <dbReference type="EMBL" id="MEE2527044.1"/>
    </source>
</evidence>
<feature type="chain" id="PRO_5045844955" description="Cyclic di-GMP-binding protein" evidence="2">
    <location>
        <begin position="24"/>
        <end position="520"/>
    </location>
</feature>
<keyword evidence="1" id="KW-0472">Membrane</keyword>
<evidence type="ECO:0000256" key="1">
    <source>
        <dbReference type="SAM" id="Phobius"/>
    </source>
</evidence>
<keyword evidence="1" id="KW-0812">Transmembrane</keyword>